<dbReference type="RefSeq" id="WP_169551245.1">
    <property type="nucleotide sequence ID" value="NZ_CP051677.1"/>
</dbReference>
<dbReference type="Pfam" id="PF13692">
    <property type="entry name" value="Glyco_trans_1_4"/>
    <property type="match status" value="1"/>
</dbReference>
<dbReference type="InterPro" id="IPR050194">
    <property type="entry name" value="Glycosyltransferase_grp1"/>
</dbReference>
<dbReference type="PANTHER" id="PTHR45947">
    <property type="entry name" value="SULFOQUINOVOSYL TRANSFERASE SQD2"/>
    <property type="match status" value="1"/>
</dbReference>
<keyword evidence="1" id="KW-0808">Transferase</keyword>
<dbReference type="AlphaFoldDB" id="A0A7L5DLD4"/>
<keyword evidence="2" id="KW-1185">Reference proteome</keyword>
<accession>A0A7L5DLD4</accession>
<gene>
    <name evidence="1" type="ORF">HH216_13310</name>
</gene>
<name>A0A7L5DLD4_9BACT</name>
<dbReference type="KEGG" id="srho:HH216_13310"/>
<sequence length="392" mass="44145">MTNFDSIICVGQTPWEGDFQKAIVQLMGELAVRHRVLYVDYQYTLKDLAMGLLNKQSVPVRSLTSRTNALITKKLATGAEVWVWQPPVMLPVNWLQPAMHDRLIQTNVDMLVRGLRSVMNQLGMRQPLVINGMNPVFGLPMLGKLNERGTIYYCFDEITVSNWMGRHGGRYEIDYLRRVNAVVTTSDALNNTKSQLQPKAFCVKNGVNFELFHQARLLADEQPPSRPVVGYLGTADNRVNIDLIEHSVRTMPDVVFRFVGEVPEEKLTQRLSVYPNVEFVPPHQPHQLPALLAQMTATIIPYVCNAHTKTIYPLKINEYLAAGLPVVSTSFANLNDFTGIIELADTPEAFADALRRALNDTNLTTRNQRVATARANSWARRAEEFEAVIAQV</sequence>
<protein>
    <submittedName>
        <fullName evidence="1">Glycosyltransferase family 1 protein</fullName>
    </submittedName>
</protein>
<dbReference type="GO" id="GO:0016757">
    <property type="term" value="F:glycosyltransferase activity"/>
    <property type="evidence" value="ECO:0007669"/>
    <property type="project" value="TreeGrafter"/>
</dbReference>
<proteinExistence type="predicted"/>
<organism evidence="1 2">
    <name type="scientific">Spirosoma rhododendri</name>
    <dbReference type="NCBI Taxonomy" id="2728024"/>
    <lineage>
        <taxon>Bacteria</taxon>
        <taxon>Pseudomonadati</taxon>
        <taxon>Bacteroidota</taxon>
        <taxon>Cytophagia</taxon>
        <taxon>Cytophagales</taxon>
        <taxon>Cytophagaceae</taxon>
        <taxon>Spirosoma</taxon>
    </lineage>
</organism>
<dbReference type="PANTHER" id="PTHR45947:SF3">
    <property type="entry name" value="SULFOQUINOVOSYL TRANSFERASE SQD2"/>
    <property type="match status" value="1"/>
</dbReference>
<dbReference type="Gene3D" id="3.40.50.2000">
    <property type="entry name" value="Glycogen Phosphorylase B"/>
    <property type="match status" value="1"/>
</dbReference>
<dbReference type="Proteomes" id="UP000501128">
    <property type="component" value="Chromosome"/>
</dbReference>
<reference evidence="1 2" key="1">
    <citation type="submission" date="2020-04" db="EMBL/GenBank/DDBJ databases">
        <title>Genome sequencing of novel species.</title>
        <authorList>
            <person name="Heo J."/>
            <person name="Kim S.-J."/>
            <person name="Kim J.-S."/>
            <person name="Hong S.-B."/>
            <person name="Kwon S.-W."/>
        </authorList>
    </citation>
    <scope>NUCLEOTIDE SEQUENCE [LARGE SCALE GENOMIC DNA]</scope>
    <source>
        <strain evidence="1 2">CJU-R4</strain>
    </source>
</reference>
<evidence type="ECO:0000313" key="1">
    <source>
        <dbReference type="EMBL" id="QJD79279.1"/>
    </source>
</evidence>
<dbReference type="EMBL" id="CP051677">
    <property type="protein sequence ID" value="QJD79279.1"/>
    <property type="molecule type" value="Genomic_DNA"/>
</dbReference>
<evidence type="ECO:0000313" key="2">
    <source>
        <dbReference type="Proteomes" id="UP000501128"/>
    </source>
</evidence>
<dbReference type="SUPFAM" id="SSF53756">
    <property type="entry name" value="UDP-Glycosyltransferase/glycogen phosphorylase"/>
    <property type="match status" value="1"/>
</dbReference>